<feature type="transmembrane region" description="Helical" evidence="5">
    <location>
        <begin position="98"/>
        <end position="116"/>
    </location>
</feature>
<keyword evidence="5" id="KW-1003">Cell membrane</keyword>
<evidence type="ECO:0000256" key="4">
    <source>
        <dbReference type="ARBA" id="ARBA00023136"/>
    </source>
</evidence>
<dbReference type="Proteomes" id="UP000637632">
    <property type="component" value="Unassembled WGS sequence"/>
</dbReference>
<reference evidence="6 7" key="1">
    <citation type="submission" date="2020-08" db="EMBL/GenBank/DDBJ databases">
        <title>Novel species isolated from subtropical streams in China.</title>
        <authorList>
            <person name="Lu H."/>
        </authorList>
    </citation>
    <scope>NUCLEOTIDE SEQUENCE [LARGE SCALE GENOMIC DNA]</scope>
    <source>
        <strain evidence="6 7">CCTCC AB 2015119</strain>
    </source>
</reference>
<proteinExistence type="inferred from homology"/>
<evidence type="ECO:0000256" key="1">
    <source>
        <dbReference type="ARBA" id="ARBA00004141"/>
    </source>
</evidence>
<protein>
    <recommendedName>
        <fullName evidence="5">Probable membrane transporter protein</fullName>
    </recommendedName>
</protein>
<feature type="transmembrane region" description="Helical" evidence="5">
    <location>
        <begin position="214"/>
        <end position="234"/>
    </location>
</feature>
<dbReference type="PANTHER" id="PTHR43701:SF2">
    <property type="entry name" value="MEMBRANE TRANSPORTER PROTEIN YJNA-RELATED"/>
    <property type="match status" value="1"/>
</dbReference>
<accession>A0ABR6XD78</accession>
<keyword evidence="4 5" id="KW-0472">Membrane</keyword>
<evidence type="ECO:0000256" key="3">
    <source>
        <dbReference type="ARBA" id="ARBA00022989"/>
    </source>
</evidence>
<dbReference type="InterPro" id="IPR051598">
    <property type="entry name" value="TSUP/Inactive_protease-like"/>
</dbReference>
<organism evidence="6 7">
    <name type="scientific">Undibacterium aquatile</name>
    <dbReference type="NCBI Taxonomy" id="1537398"/>
    <lineage>
        <taxon>Bacteria</taxon>
        <taxon>Pseudomonadati</taxon>
        <taxon>Pseudomonadota</taxon>
        <taxon>Betaproteobacteria</taxon>
        <taxon>Burkholderiales</taxon>
        <taxon>Oxalobacteraceae</taxon>
        <taxon>Undibacterium</taxon>
    </lineage>
</organism>
<evidence type="ECO:0000313" key="7">
    <source>
        <dbReference type="Proteomes" id="UP000637632"/>
    </source>
</evidence>
<keyword evidence="7" id="KW-1185">Reference proteome</keyword>
<dbReference type="RefSeq" id="WP_190477909.1">
    <property type="nucleotide sequence ID" value="NZ_JACOFT010000002.1"/>
</dbReference>
<gene>
    <name evidence="6" type="ORF">H8K26_05365</name>
</gene>
<feature type="transmembrane region" description="Helical" evidence="5">
    <location>
        <begin position="73"/>
        <end position="92"/>
    </location>
</feature>
<dbReference type="EMBL" id="JACOFT010000002">
    <property type="protein sequence ID" value="MBC3810864.1"/>
    <property type="molecule type" value="Genomic_DNA"/>
</dbReference>
<sequence length="266" mass="27811">MDLSFITIILGTVVGFVLALTGAGGGMLSIPLLVYGLHLSVQQAAPVGLMAVGFAAALGSITGLRKGIVRYRAAVLMGISGMLAAPVGVFSAQRIPNQPLLILFACILLLISFRSFRSKQLSRNEQDVACSLNADNQRFHWTMRCARAIAGTGFISGYLSGLVGVGGGFIIIPSLIRHSHLDIRSIQATSLAVITLVSISGVSSAALHGSLPWAVALPFTIGSTFGLLGGLQIAKRLNQATIQLLFAWLVLFVAVSMLLKGSGLVL</sequence>
<keyword evidence="2 5" id="KW-0812">Transmembrane</keyword>
<name>A0ABR6XD78_9BURK</name>
<dbReference type="InterPro" id="IPR002781">
    <property type="entry name" value="TM_pro_TauE-like"/>
</dbReference>
<feature type="transmembrane region" description="Helical" evidence="5">
    <location>
        <begin position="148"/>
        <end position="176"/>
    </location>
</feature>
<comment type="similarity">
    <text evidence="5">Belongs to the 4-toluene sulfonate uptake permease (TSUP) (TC 2.A.102) family.</text>
</comment>
<feature type="transmembrane region" description="Helical" evidence="5">
    <location>
        <begin position="240"/>
        <end position="259"/>
    </location>
</feature>
<keyword evidence="3 5" id="KW-1133">Transmembrane helix</keyword>
<evidence type="ECO:0000256" key="2">
    <source>
        <dbReference type="ARBA" id="ARBA00022692"/>
    </source>
</evidence>
<feature type="transmembrane region" description="Helical" evidence="5">
    <location>
        <begin position="43"/>
        <end position="61"/>
    </location>
</feature>
<dbReference type="Pfam" id="PF01925">
    <property type="entry name" value="TauE"/>
    <property type="match status" value="1"/>
</dbReference>
<comment type="caution">
    <text evidence="6">The sequence shown here is derived from an EMBL/GenBank/DDBJ whole genome shotgun (WGS) entry which is preliminary data.</text>
</comment>
<comment type="subcellular location">
    <subcellularLocation>
        <location evidence="5">Cell membrane</location>
        <topology evidence="5">Multi-pass membrane protein</topology>
    </subcellularLocation>
    <subcellularLocation>
        <location evidence="1">Membrane</location>
        <topology evidence="1">Multi-pass membrane protein</topology>
    </subcellularLocation>
</comment>
<dbReference type="PANTHER" id="PTHR43701">
    <property type="entry name" value="MEMBRANE TRANSPORTER PROTEIN MJ0441-RELATED"/>
    <property type="match status" value="1"/>
</dbReference>
<evidence type="ECO:0000256" key="5">
    <source>
        <dbReference type="RuleBase" id="RU363041"/>
    </source>
</evidence>
<evidence type="ECO:0000313" key="6">
    <source>
        <dbReference type="EMBL" id="MBC3810864.1"/>
    </source>
</evidence>